<dbReference type="PANTHER" id="PTHR33164:SF105">
    <property type="entry name" value="TRANSCRIPTIONAL REPRESSOR PROTEIN-RELATED"/>
    <property type="match status" value="1"/>
</dbReference>
<name>A0A1S7Q5E9_AGRTU</name>
<organism evidence="2 3">
    <name type="scientific">Agrobacterium tumefaciens str. Kerr 14</name>
    <dbReference type="NCBI Taxonomy" id="1183424"/>
    <lineage>
        <taxon>Bacteria</taxon>
        <taxon>Pseudomonadati</taxon>
        <taxon>Pseudomonadota</taxon>
        <taxon>Alphaproteobacteria</taxon>
        <taxon>Hyphomicrobiales</taxon>
        <taxon>Rhizobiaceae</taxon>
        <taxon>Rhizobium/Agrobacterium group</taxon>
        <taxon>Agrobacterium</taxon>
        <taxon>Agrobacterium tumefaciens complex</taxon>
    </lineage>
</organism>
<dbReference type="Gene3D" id="1.10.10.10">
    <property type="entry name" value="Winged helix-like DNA-binding domain superfamily/Winged helix DNA-binding domain"/>
    <property type="match status" value="1"/>
</dbReference>
<dbReference type="PRINTS" id="PR00598">
    <property type="entry name" value="HTHMARR"/>
</dbReference>
<dbReference type="SUPFAM" id="SSF46785">
    <property type="entry name" value="Winged helix' DNA-binding domain"/>
    <property type="match status" value="1"/>
</dbReference>
<dbReference type="GeneID" id="92923568"/>
<dbReference type="PANTHER" id="PTHR33164">
    <property type="entry name" value="TRANSCRIPTIONAL REGULATOR, MARR FAMILY"/>
    <property type="match status" value="1"/>
</dbReference>
<evidence type="ECO:0000313" key="2">
    <source>
        <dbReference type="EMBL" id="CUX31248.1"/>
    </source>
</evidence>
<dbReference type="GO" id="GO:0003700">
    <property type="term" value="F:DNA-binding transcription factor activity"/>
    <property type="evidence" value="ECO:0007669"/>
    <property type="project" value="InterPro"/>
</dbReference>
<evidence type="ECO:0000313" key="3">
    <source>
        <dbReference type="Proteomes" id="UP000191897"/>
    </source>
</evidence>
<dbReference type="InterPro" id="IPR036388">
    <property type="entry name" value="WH-like_DNA-bd_sf"/>
</dbReference>
<dbReference type="InterPro" id="IPR000835">
    <property type="entry name" value="HTH_MarR-typ"/>
</dbReference>
<proteinExistence type="predicted"/>
<dbReference type="AlphaFoldDB" id="A0A1S7Q5E9"/>
<feature type="domain" description="HTH marR-type" evidence="1">
    <location>
        <begin position="17"/>
        <end position="148"/>
    </location>
</feature>
<accession>A0A1S7Q5E9</accession>
<dbReference type="EMBL" id="FBWC01000014">
    <property type="protein sequence ID" value="CUX31248.1"/>
    <property type="molecule type" value="Genomic_DNA"/>
</dbReference>
<dbReference type="Pfam" id="PF01047">
    <property type="entry name" value="MarR"/>
    <property type="match status" value="1"/>
</dbReference>
<evidence type="ECO:0000259" key="1">
    <source>
        <dbReference type="PROSITE" id="PS50995"/>
    </source>
</evidence>
<dbReference type="InterPro" id="IPR036390">
    <property type="entry name" value="WH_DNA-bd_sf"/>
</dbReference>
<reference evidence="2 3" key="1">
    <citation type="submission" date="2016-01" db="EMBL/GenBank/DDBJ databases">
        <authorList>
            <person name="Oliw E.H."/>
        </authorList>
    </citation>
    <scope>NUCLEOTIDE SEQUENCE [LARGE SCALE GENOMIC DNA]</scope>
    <source>
        <strain evidence="2 3">Kerr 14</strain>
    </source>
</reference>
<dbReference type="PROSITE" id="PS50995">
    <property type="entry name" value="HTH_MARR_2"/>
    <property type="match status" value="1"/>
</dbReference>
<dbReference type="Proteomes" id="UP000191897">
    <property type="component" value="Unassembled WGS sequence"/>
</dbReference>
<dbReference type="GO" id="GO:0006950">
    <property type="term" value="P:response to stress"/>
    <property type="evidence" value="ECO:0007669"/>
    <property type="project" value="TreeGrafter"/>
</dbReference>
<protein>
    <submittedName>
        <fullName evidence="2">Transcriptional regulator, MarR family protein</fullName>
    </submittedName>
</protein>
<gene>
    <name evidence="2" type="ORF">AGR4C_Cc50442</name>
</gene>
<dbReference type="SMART" id="SM00347">
    <property type="entry name" value="HTH_MARR"/>
    <property type="match status" value="1"/>
</dbReference>
<sequence>MSNASVIPFSTTLFVRDACLCLHAQRAARALARLFDNALKPVGITNGQFSLLMSLNRPEPPPMGPVANLLAMDRTTLTAALKPLERRGLVSIEQDPKDKRGKRLRLTAAGMAVLTAAFPIWQQTHAEIEARIGSGDPDRLRRDLIDLG</sequence>
<dbReference type="RefSeq" id="WP_003509368.1">
    <property type="nucleotide sequence ID" value="NZ_LT009730.1"/>
</dbReference>
<dbReference type="InterPro" id="IPR039422">
    <property type="entry name" value="MarR/SlyA-like"/>
</dbReference>